<organism evidence="2 3">
    <name type="scientific">Candidatus Thiodiazotropha taylori</name>
    <dbReference type="NCBI Taxonomy" id="2792791"/>
    <lineage>
        <taxon>Bacteria</taxon>
        <taxon>Pseudomonadati</taxon>
        <taxon>Pseudomonadota</taxon>
        <taxon>Gammaproteobacteria</taxon>
        <taxon>Chromatiales</taxon>
        <taxon>Sedimenticolaceae</taxon>
        <taxon>Candidatus Thiodiazotropha</taxon>
    </lineage>
</organism>
<feature type="domain" description="CHAT" evidence="1">
    <location>
        <begin position="125"/>
        <end position="391"/>
    </location>
</feature>
<dbReference type="EMBL" id="JAHHGM010000014">
    <property type="protein sequence ID" value="MBT2990203.1"/>
    <property type="molecule type" value="Genomic_DNA"/>
</dbReference>
<accession>A0A944ME54</accession>
<comment type="caution">
    <text evidence="2">The sequence shown here is derived from an EMBL/GenBank/DDBJ whole genome shotgun (WGS) entry which is preliminary data.</text>
</comment>
<dbReference type="InterPro" id="IPR046880">
    <property type="entry name" value="TPR-S"/>
</dbReference>
<evidence type="ECO:0000313" key="2">
    <source>
        <dbReference type="EMBL" id="MBT2990203.1"/>
    </source>
</evidence>
<sequence>MKSVLVEFTRFNDLATGVLRSGDEYLRTIKDNPVQQVRMEIDQIDFNDTIKKLRYATHDETERKQALNKLSTLVSNLLRRHEDRKQQQKLLELVTGNPDAEAEDLLRLVKEIQQREKSNTLEEGPLLAELGKDSDSLLQVDLVTNSAELSALPFESALSEDGTPLFLQGKGVVLTRRVRGEFNETLPEWQEKPRVLFAWSEAGGAVPHDLHYEALLQALEMWLPKTDVESVLFEVGNAKLRQIEAAAKEGNFTHIHLLAHGSQLKHDDDQRFGIALDHPIEKADVVSPEQLSKALAGSRSSAVVVTLAACDAGNENDVINPEKSLARQLHVSGFPVVIASQLPLTVPGANILVKHFYEDLFEGLDLREALHRTRVQLYRQSEDTGHDWVSLVGYVQLREGYADYRLKAQFKILRNLSAKAEALAGSGAPLEQFSTIVEKLKIRIQSLNSLLQETHNLQALDENRGLLGSAEKRRAEVLFRHLGDDDSMRESRHALAEAYRWYEEAFAANPSHHWSGVQYLALQAALKGTVDRNDWKTAYRAAEVDRKRPDEYWALGSLTELALLSRLIDEPTDDTAEVYLQELKQRAVKVLGDADAANGPLLSTGLQLRRYAEWWLPSNGFFPGGSGLADDARKLVALLA</sequence>
<gene>
    <name evidence="2" type="ORF">KME65_14710</name>
</gene>
<proteinExistence type="predicted"/>
<dbReference type="Proteomes" id="UP000770889">
    <property type="component" value="Unassembled WGS sequence"/>
</dbReference>
<name>A0A944ME54_9GAMM</name>
<reference evidence="2 3" key="1">
    <citation type="submission" date="2021-05" db="EMBL/GenBank/DDBJ databases">
        <title>Genetic and Functional Diversity in Clade A Lucinid endosymbionts from the Bahamas.</title>
        <authorList>
            <person name="Giani N.M."/>
            <person name="Engel A.S."/>
            <person name="Campbell B.J."/>
        </authorList>
    </citation>
    <scope>NUCLEOTIDE SEQUENCE [LARGE SCALE GENOMIC DNA]</scope>
    <source>
        <strain evidence="2">LUC16012Gg_MoonRockCtena</strain>
    </source>
</reference>
<evidence type="ECO:0000259" key="1">
    <source>
        <dbReference type="Pfam" id="PF12770"/>
    </source>
</evidence>
<evidence type="ECO:0000313" key="3">
    <source>
        <dbReference type="Proteomes" id="UP000770889"/>
    </source>
</evidence>
<dbReference type="Pfam" id="PF20308">
    <property type="entry name" value="TPR-S"/>
    <property type="match status" value="1"/>
</dbReference>
<dbReference type="InterPro" id="IPR024983">
    <property type="entry name" value="CHAT_dom"/>
</dbReference>
<protein>
    <submittedName>
        <fullName evidence="2">CHAT domain-containing protein</fullName>
    </submittedName>
</protein>
<dbReference type="Pfam" id="PF12770">
    <property type="entry name" value="CHAT"/>
    <property type="match status" value="1"/>
</dbReference>
<dbReference type="AlphaFoldDB" id="A0A944ME54"/>